<dbReference type="RefSeq" id="WP_203946669.1">
    <property type="nucleotide sequence ID" value="NZ_BOOR01000037.1"/>
</dbReference>
<evidence type="ECO:0000313" key="5">
    <source>
        <dbReference type="EMBL" id="GII56519.1"/>
    </source>
</evidence>
<dbReference type="Pfam" id="PF02274">
    <property type="entry name" value="ADI"/>
    <property type="match status" value="1"/>
</dbReference>
<gene>
    <name evidence="5" type="primary">arcA_2</name>
    <name evidence="3" type="synonym">arcA</name>
    <name evidence="5" type="ORF">Pth03_49080</name>
</gene>
<dbReference type="EMBL" id="BOOR01000037">
    <property type="protein sequence ID" value="GII56519.1"/>
    <property type="molecule type" value="Genomic_DNA"/>
</dbReference>
<sequence>MTLTTPAPGSVTVGIGSEIGPLREVIVHRPGLEIDRLTPGNITDLLFDDVIWGSRARSEHDAFVEALREYDIEVHLFGDLLAEALATPDGRAYALGQVCTDDRFGAALSAQIRALLGDSDPETLARYLIGGITKSDLSPLGRPSLAWQVLDIEDFVLAPLPNTLFQRDNAAWIGSGVTVNPMAKAARRRESINTRTVYRHHPAFRDLGFPIYLGGDDADRAPATLEGGDIHVVAPGVVLVGMGERTTPTGVEALARRLFATGQARLVLAVELPRARSAMHLDTLLTMVDFGTFVAHPYLDWSGVRCWRLTPADDSADDSAGVDVQETVGLTGALNGVLDNEVRLLTADEDSRTAEREQWNDAVNYLAIAPGVVMGYDRNVVTNTMLRRHGIEVVTLAGSELGRGRGGARCMSCPVRRDPL</sequence>
<dbReference type="GO" id="GO:0005737">
    <property type="term" value="C:cytoplasm"/>
    <property type="evidence" value="ECO:0007669"/>
    <property type="project" value="UniProtKB-SubCell"/>
</dbReference>
<evidence type="ECO:0000256" key="1">
    <source>
        <dbReference type="ARBA" id="ARBA00010206"/>
    </source>
</evidence>
<keyword evidence="3" id="KW-0963">Cytoplasm</keyword>
<comment type="pathway">
    <text evidence="3">Amino-acid degradation; L-arginine degradation via ADI pathway; carbamoyl phosphate from L-arginine: step 1/2.</text>
</comment>
<keyword evidence="6" id="KW-1185">Reference proteome</keyword>
<dbReference type="SUPFAM" id="SSF55909">
    <property type="entry name" value="Pentein"/>
    <property type="match status" value="1"/>
</dbReference>
<comment type="similarity">
    <text evidence="1 3">Belongs to the arginine deiminase family.</text>
</comment>
<evidence type="ECO:0000256" key="2">
    <source>
        <dbReference type="ARBA" id="ARBA00022801"/>
    </source>
</evidence>
<dbReference type="PANTHER" id="PTHR47271:SF2">
    <property type="entry name" value="ARGININE DEIMINASE"/>
    <property type="match status" value="1"/>
</dbReference>
<dbReference type="Gene3D" id="3.75.10.10">
    <property type="entry name" value="L-arginine/glycine Amidinotransferase, Chain A"/>
    <property type="match status" value="1"/>
</dbReference>
<feature type="active site" description="Amidino-cysteine intermediate" evidence="3 4">
    <location>
        <position position="410"/>
    </location>
</feature>
<dbReference type="PANTHER" id="PTHR47271">
    <property type="entry name" value="ARGININE DEIMINASE"/>
    <property type="match status" value="1"/>
</dbReference>
<dbReference type="UniPathway" id="UPA00254">
    <property type="reaction ID" value="UER00364"/>
</dbReference>
<evidence type="ECO:0000256" key="3">
    <source>
        <dbReference type="HAMAP-Rule" id="MF_00242"/>
    </source>
</evidence>
<dbReference type="GO" id="GO:0019546">
    <property type="term" value="P:L-arginine deiminase pathway"/>
    <property type="evidence" value="ECO:0007669"/>
    <property type="project" value="TreeGrafter"/>
</dbReference>
<dbReference type="PIRSF" id="PIRSF006356">
    <property type="entry name" value="Arg_deiminase"/>
    <property type="match status" value="1"/>
</dbReference>
<dbReference type="PRINTS" id="PR01466">
    <property type="entry name" value="ARGDEIMINASE"/>
</dbReference>
<reference evidence="5" key="1">
    <citation type="submission" date="2021-01" db="EMBL/GenBank/DDBJ databases">
        <title>Whole genome shotgun sequence of Planotetraspora thailandica NBRC 104271.</title>
        <authorList>
            <person name="Komaki H."/>
            <person name="Tamura T."/>
        </authorList>
    </citation>
    <scope>NUCLEOTIDE SEQUENCE</scope>
    <source>
        <strain evidence="5">NBRC 104271</strain>
    </source>
</reference>
<dbReference type="NCBIfam" id="NF002381">
    <property type="entry name" value="PRK01388.1"/>
    <property type="match status" value="1"/>
</dbReference>
<evidence type="ECO:0000313" key="6">
    <source>
        <dbReference type="Proteomes" id="UP000605992"/>
    </source>
</evidence>
<name>A0A8J3V9G3_9ACTN</name>
<protein>
    <recommendedName>
        <fullName evidence="3">Arginine deiminase</fullName>
        <shortName evidence="3">ADI</shortName>
        <ecNumber evidence="3">3.5.3.6</ecNumber>
    </recommendedName>
    <alternativeName>
        <fullName evidence="3">Arginine dihydrolase</fullName>
        <shortName evidence="3">AD</shortName>
    </alternativeName>
</protein>
<dbReference type="GO" id="GO:0016990">
    <property type="term" value="F:arginine deiminase activity"/>
    <property type="evidence" value="ECO:0007669"/>
    <property type="project" value="UniProtKB-UniRule"/>
</dbReference>
<dbReference type="Gene3D" id="1.10.3930.10">
    <property type="entry name" value="Arginine deiminase"/>
    <property type="match status" value="1"/>
</dbReference>
<dbReference type="Proteomes" id="UP000605992">
    <property type="component" value="Unassembled WGS sequence"/>
</dbReference>
<accession>A0A8J3V9G3</accession>
<organism evidence="5 6">
    <name type="scientific">Planotetraspora thailandica</name>
    <dbReference type="NCBI Taxonomy" id="487172"/>
    <lineage>
        <taxon>Bacteria</taxon>
        <taxon>Bacillati</taxon>
        <taxon>Actinomycetota</taxon>
        <taxon>Actinomycetes</taxon>
        <taxon>Streptosporangiales</taxon>
        <taxon>Streptosporangiaceae</taxon>
        <taxon>Planotetraspora</taxon>
    </lineage>
</organism>
<dbReference type="EC" id="3.5.3.6" evidence="3"/>
<evidence type="ECO:0000256" key="4">
    <source>
        <dbReference type="PIRSR" id="PIRSR006356-1"/>
    </source>
</evidence>
<proteinExistence type="inferred from homology"/>
<comment type="caution">
    <text evidence="5">The sequence shown here is derived from an EMBL/GenBank/DDBJ whole genome shotgun (WGS) entry which is preliminary data.</text>
</comment>
<dbReference type="HAMAP" id="MF_00242">
    <property type="entry name" value="Arg_deiminase"/>
    <property type="match status" value="1"/>
</dbReference>
<comment type="subcellular location">
    <subcellularLocation>
        <location evidence="3">Cytoplasm</location>
    </subcellularLocation>
</comment>
<comment type="catalytic activity">
    <reaction evidence="3">
        <text>L-arginine + H2O = L-citrulline + NH4(+)</text>
        <dbReference type="Rhea" id="RHEA:19597"/>
        <dbReference type="ChEBI" id="CHEBI:15377"/>
        <dbReference type="ChEBI" id="CHEBI:28938"/>
        <dbReference type="ChEBI" id="CHEBI:32682"/>
        <dbReference type="ChEBI" id="CHEBI:57743"/>
        <dbReference type="EC" id="3.5.3.6"/>
    </reaction>
</comment>
<dbReference type="InterPro" id="IPR003876">
    <property type="entry name" value="Arg_deiminase"/>
</dbReference>
<keyword evidence="3" id="KW-0056">Arginine metabolism</keyword>
<keyword evidence="2 3" id="KW-0378">Hydrolase</keyword>
<dbReference type="AlphaFoldDB" id="A0A8J3V9G3"/>